<evidence type="ECO:0000313" key="3">
    <source>
        <dbReference type="Proteomes" id="UP000799539"/>
    </source>
</evidence>
<accession>A0A6A6EYL1</accession>
<protein>
    <submittedName>
        <fullName evidence="2">Uncharacterized protein</fullName>
    </submittedName>
</protein>
<sequence>MEDTRSHSGQQADVRPDLLHSPQKSSIVHDRRNQHRGASCEPSNDKNEVRGEFLER</sequence>
<feature type="region of interest" description="Disordered" evidence="1">
    <location>
        <begin position="1"/>
        <end position="56"/>
    </location>
</feature>
<dbReference type="AlphaFoldDB" id="A0A6A6EYL1"/>
<evidence type="ECO:0000313" key="2">
    <source>
        <dbReference type="EMBL" id="KAF2206263.1"/>
    </source>
</evidence>
<evidence type="ECO:0000256" key="1">
    <source>
        <dbReference type="SAM" id="MobiDB-lite"/>
    </source>
</evidence>
<organism evidence="2 3">
    <name type="scientific">Cercospora zeae-maydis SCOH1-5</name>
    <dbReference type="NCBI Taxonomy" id="717836"/>
    <lineage>
        <taxon>Eukaryota</taxon>
        <taxon>Fungi</taxon>
        <taxon>Dikarya</taxon>
        <taxon>Ascomycota</taxon>
        <taxon>Pezizomycotina</taxon>
        <taxon>Dothideomycetes</taxon>
        <taxon>Dothideomycetidae</taxon>
        <taxon>Mycosphaerellales</taxon>
        <taxon>Mycosphaerellaceae</taxon>
        <taxon>Cercospora</taxon>
    </lineage>
</organism>
<name>A0A6A6EYL1_9PEZI</name>
<feature type="compositionally biased region" description="Basic and acidic residues" evidence="1">
    <location>
        <begin position="43"/>
        <end position="56"/>
    </location>
</feature>
<proteinExistence type="predicted"/>
<reference evidence="2" key="1">
    <citation type="journal article" date="2020" name="Stud. Mycol.">
        <title>101 Dothideomycetes genomes: a test case for predicting lifestyles and emergence of pathogens.</title>
        <authorList>
            <person name="Haridas S."/>
            <person name="Albert R."/>
            <person name="Binder M."/>
            <person name="Bloem J."/>
            <person name="Labutti K."/>
            <person name="Salamov A."/>
            <person name="Andreopoulos B."/>
            <person name="Baker S."/>
            <person name="Barry K."/>
            <person name="Bills G."/>
            <person name="Bluhm B."/>
            <person name="Cannon C."/>
            <person name="Castanera R."/>
            <person name="Culley D."/>
            <person name="Daum C."/>
            <person name="Ezra D."/>
            <person name="Gonzalez J."/>
            <person name="Henrissat B."/>
            <person name="Kuo A."/>
            <person name="Liang C."/>
            <person name="Lipzen A."/>
            <person name="Lutzoni F."/>
            <person name="Magnuson J."/>
            <person name="Mondo S."/>
            <person name="Nolan M."/>
            <person name="Ohm R."/>
            <person name="Pangilinan J."/>
            <person name="Park H.-J."/>
            <person name="Ramirez L."/>
            <person name="Alfaro M."/>
            <person name="Sun H."/>
            <person name="Tritt A."/>
            <person name="Yoshinaga Y."/>
            <person name="Zwiers L.-H."/>
            <person name="Turgeon B."/>
            <person name="Goodwin S."/>
            <person name="Spatafora J."/>
            <person name="Crous P."/>
            <person name="Grigoriev I."/>
        </authorList>
    </citation>
    <scope>NUCLEOTIDE SEQUENCE</scope>
    <source>
        <strain evidence="2">SCOH1-5</strain>
    </source>
</reference>
<dbReference type="Proteomes" id="UP000799539">
    <property type="component" value="Unassembled WGS sequence"/>
</dbReference>
<keyword evidence="3" id="KW-1185">Reference proteome</keyword>
<dbReference type="EMBL" id="ML992728">
    <property type="protein sequence ID" value="KAF2206263.1"/>
    <property type="molecule type" value="Genomic_DNA"/>
</dbReference>
<gene>
    <name evidence="2" type="ORF">CERZMDRAFT_103562</name>
</gene>